<protein>
    <submittedName>
        <fullName evidence="2">Uncharacterized protein</fullName>
    </submittedName>
</protein>
<keyword evidence="3" id="KW-1185">Reference proteome</keyword>
<evidence type="ECO:0000313" key="2">
    <source>
        <dbReference type="EMBL" id="KAJ7635397.1"/>
    </source>
</evidence>
<dbReference type="EMBL" id="JARKIF010000007">
    <property type="protein sequence ID" value="KAJ7635397.1"/>
    <property type="molecule type" value="Genomic_DNA"/>
</dbReference>
<evidence type="ECO:0000313" key="3">
    <source>
        <dbReference type="Proteomes" id="UP001221142"/>
    </source>
</evidence>
<name>A0AAD7C0I6_9AGAR</name>
<gene>
    <name evidence="2" type="ORF">FB45DRAFT_1002694</name>
</gene>
<organism evidence="2 3">
    <name type="scientific">Roridomyces roridus</name>
    <dbReference type="NCBI Taxonomy" id="1738132"/>
    <lineage>
        <taxon>Eukaryota</taxon>
        <taxon>Fungi</taxon>
        <taxon>Dikarya</taxon>
        <taxon>Basidiomycota</taxon>
        <taxon>Agaricomycotina</taxon>
        <taxon>Agaricomycetes</taxon>
        <taxon>Agaricomycetidae</taxon>
        <taxon>Agaricales</taxon>
        <taxon>Marasmiineae</taxon>
        <taxon>Mycenaceae</taxon>
        <taxon>Roridomyces</taxon>
    </lineage>
</organism>
<reference evidence="2" key="1">
    <citation type="submission" date="2023-03" db="EMBL/GenBank/DDBJ databases">
        <title>Massive genome expansion in bonnet fungi (Mycena s.s.) driven by repeated elements and novel gene families across ecological guilds.</title>
        <authorList>
            <consortium name="Lawrence Berkeley National Laboratory"/>
            <person name="Harder C.B."/>
            <person name="Miyauchi S."/>
            <person name="Viragh M."/>
            <person name="Kuo A."/>
            <person name="Thoen E."/>
            <person name="Andreopoulos B."/>
            <person name="Lu D."/>
            <person name="Skrede I."/>
            <person name="Drula E."/>
            <person name="Henrissat B."/>
            <person name="Morin E."/>
            <person name="Kohler A."/>
            <person name="Barry K."/>
            <person name="LaButti K."/>
            <person name="Morin E."/>
            <person name="Salamov A."/>
            <person name="Lipzen A."/>
            <person name="Mereny Z."/>
            <person name="Hegedus B."/>
            <person name="Baldrian P."/>
            <person name="Stursova M."/>
            <person name="Weitz H."/>
            <person name="Taylor A."/>
            <person name="Grigoriev I.V."/>
            <person name="Nagy L.G."/>
            <person name="Martin F."/>
            <person name="Kauserud H."/>
        </authorList>
    </citation>
    <scope>NUCLEOTIDE SEQUENCE</scope>
    <source>
        <strain evidence="2">9284</strain>
    </source>
</reference>
<dbReference type="Proteomes" id="UP001221142">
    <property type="component" value="Unassembled WGS sequence"/>
</dbReference>
<feature type="chain" id="PRO_5042184118" evidence="1">
    <location>
        <begin position="21"/>
        <end position="189"/>
    </location>
</feature>
<feature type="signal peptide" evidence="1">
    <location>
        <begin position="1"/>
        <end position="20"/>
    </location>
</feature>
<accession>A0AAD7C0I6</accession>
<comment type="caution">
    <text evidence="2">The sequence shown here is derived from an EMBL/GenBank/DDBJ whole genome shotgun (WGS) entry which is preliminary data.</text>
</comment>
<sequence>MFISRIVSVFLLSAAALVSASPSPAPGAEVAIAKRGAVDVKGVCNNLKSTTEAILPKIEELIGGGIGELLIAEKLSPLIKELTLALDTAAAASAGLPLAAAAEKEVIALLVAGVLTDISKTLDGLLFKALFIPNIWILLAEVDASINGFLIKVDIVVVGVVELISGFVIGVEGLLKGLAFKLTCGKLGL</sequence>
<dbReference type="AlphaFoldDB" id="A0AAD7C0I6"/>
<keyword evidence="1" id="KW-0732">Signal</keyword>
<evidence type="ECO:0000256" key="1">
    <source>
        <dbReference type="SAM" id="SignalP"/>
    </source>
</evidence>
<proteinExistence type="predicted"/>